<evidence type="ECO:0000256" key="4">
    <source>
        <dbReference type="ARBA" id="ARBA00022989"/>
    </source>
</evidence>
<evidence type="ECO:0000313" key="8">
    <source>
        <dbReference type="Proteomes" id="UP000005867"/>
    </source>
</evidence>
<comment type="subcellular location">
    <subcellularLocation>
        <location evidence="1">Cell membrane</location>
        <topology evidence="1">Multi-pass membrane protein</topology>
    </subcellularLocation>
</comment>
<feature type="transmembrane region" description="Helical" evidence="6">
    <location>
        <begin position="246"/>
        <end position="267"/>
    </location>
</feature>
<name>G7VCG6_9CREN</name>
<dbReference type="EMBL" id="CP003098">
    <property type="protein sequence ID" value="AET32586.1"/>
    <property type="molecule type" value="Genomic_DNA"/>
</dbReference>
<feature type="transmembrane region" description="Helical" evidence="6">
    <location>
        <begin position="306"/>
        <end position="327"/>
    </location>
</feature>
<dbReference type="InterPro" id="IPR001851">
    <property type="entry name" value="ABC_transp_permease"/>
</dbReference>
<dbReference type="BioCyc" id="PSP1104324:GJSN-1125-MONOMER"/>
<keyword evidence="8" id="KW-1185">Reference proteome</keyword>
<dbReference type="AlphaFoldDB" id="G7VCG6"/>
<dbReference type="GO" id="GO:0005886">
    <property type="term" value="C:plasma membrane"/>
    <property type="evidence" value="ECO:0007669"/>
    <property type="project" value="UniProtKB-SubCell"/>
</dbReference>
<sequence>MFFERYEKVLAFIKWPIHKIGLAAGLLLIYALPLVAPSEYLVRVVIWIAAWALAAAGLNLLFGLAGQISLAQGAFMALGAFTSIYLAKLGIPPLLAMPLAGVLVSLAGLVFGLPSLRLKELYLLITTLGAQFFFDWLLRTEKMAWFSGGAYAVYAPPLSLGPLDLSSGYPLYAAVITITILHLAALANLGRSYIGRAFKAIRDRDVAAEIIGVNVFKYKLLAFVASAYLAAVGGALWAFAVRSVSVESFTFLTSLEVFAAVLIGGLGRVVWGSVLGAAFVVGVPEAIKIVLAGVGIRGLEIALRDVIFGAIILAFLLTEPLGIVELMKKVKERLRLFPFRYFS</sequence>
<dbReference type="HOGENOM" id="CLU_031365_2_1_2"/>
<evidence type="ECO:0000313" key="7">
    <source>
        <dbReference type="EMBL" id="AET32586.1"/>
    </source>
</evidence>
<dbReference type="GO" id="GO:0015658">
    <property type="term" value="F:branched-chain amino acid transmembrane transporter activity"/>
    <property type="evidence" value="ECO:0007669"/>
    <property type="project" value="InterPro"/>
</dbReference>
<keyword evidence="5 6" id="KW-0472">Membrane</keyword>
<keyword evidence="3 6" id="KW-0812">Transmembrane</keyword>
<evidence type="ECO:0000256" key="2">
    <source>
        <dbReference type="ARBA" id="ARBA00022475"/>
    </source>
</evidence>
<dbReference type="Proteomes" id="UP000005867">
    <property type="component" value="Chromosome"/>
</dbReference>
<dbReference type="PANTHER" id="PTHR30482">
    <property type="entry name" value="HIGH-AFFINITY BRANCHED-CHAIN AMINO ACID TRANSPORT SYSTEM PERMEASE"/>
    <property type="match status" value="1"/>
</dbReference>
<dbReference type="PANTHER" id="PTHR30482:SF5">
    <property type="entry name" value="ABC TRANSPORTER PERMEASE PROTEIN"/>
    <property type="match status" value="1"/>
</dbReference>
<keyword evidence="4 6" id="KW-1133">Transmembrane helix</keyword>
<feature type="transmembrane region" description="Helical" evidence="6">
    <location>
        <begin position="169"/>
        <end position="189"/>
    </location>
</feature>
<dbReference type="KEGG" id="pyr:P186_1153"/>
<dbReference type="Pfam" id="PF02653">
    <property type="entry name" value="BPD_transp_2"/>
    <property type="match status" value="1"/>
</dbReference>
<proteinExistence type="predicted"/>
<feature type="transmembrane region" description="Helical" evidence="6">
    <location>
        <begin position="121"/>
        <end position="138"/>
    </location>
</feature>
<dbReference type="InterPro" id="IPR043428">
    <property type="entry name" value="LivM-like"/>
</dbReference>
<evidence type="ECO:0000256" key="1">
    <source>
        <dbReference type="ARBA" id="ARBA00004651"/>
    </source>
</evidence>
<organism evidence="7 8">
    <name type="scientific">Pyrobaculum ferrireducens</name>
    <dbReference type="NCBI Taxonomy" id="1104324"/>
    <lineage>
        <taxon>Archaea</taxon>
        <taxon>Thermoproteota</taxon>
        <taxon>Thermoprotei</taxon>
        <taxon>Thermoproteales</taxon>
        <taxon>Thermoproteaceae</taxon>
        <taxon>Pyrobaculum</taxon>
    </lineage>
</organism>
<dbReference type="CDD" id="cd06581">
    <property type="entry name" value="TM_PBP1_LivM_like"/>
    <property type="match status" value="1"/>
</dbReference>
<feature type="transmembrane region" description="Helical" evidence="6">
    <location>
        <begin position="44"/>
        <end position="62"/>
    </location>
</feature>
<evidence type="ECO:0000256" key="6">
    <source>
        <dbReference type="SAM" id="Phobius"/>
    </source>
</evidence>
<feature type="transmembrane region" description="Helical" evidence="6">
    <location>
        <begin position="93"/>
        <end position="114"/>
    </location>
</feature>
<feature type="transmembrane region" description="Helical" evidence="6">
    <location>
        <begin position="274"/>
        <end position="294"/>
    </location>
</feature>
<feature type="transmembrane region" description="Helical" evidence="6">
    <location>
        <begin position="20"/>
        <end position="38"/>
    </location>
</feature>
<dbReference type="eggNOG" id="arCOG01273">
    <property type="taxonomic scope" value="Archaea"/>
</dbReference>
<dbReference type="STRING" id="1104324.P186_1153"/>
<reference evidence="7 8" key="1">
    <citation type="journal article" date="2012" name="J. Bacteriol.">
        <title>Complete genome sequence of strain 1860, a crenarchaeon of the genus pyrobaculum able to grow with various electron acceptors.</title>
        <authorList>
            <person name="Mardanov A.V."/>
            <person name="Gumerov V.M."/>
            <person name="Slobodkina G.B."/>
            <person name="Beletsky A.V."/>
            <person name="Bonch-Osmolovskaya E.A."/>
            <person name="Ravin N.V."/>
            <person name="Skryabin K.G."/>
        </authorList>
    </citation>
    <scope>NUCLEOTIDE SEQUENCE [LARGE SCALE GENOMIC DNA]</scope>
    <source>
        <strain evidence="7 8">1860</strain>
    </source>
</reference>
<keyword evidence="2" id="KW-1003">Cell membrane</keyword>
<gene>
    <name evidence="7" type="ORF">P186_1153</name>
</gene>
<protein>
    <submittedName>
        <fullName evidence="7">Branched-chain amino acid ABC transporter permease protein</fullName>
    </submittedName>
</protein>
<evidence type="ECO:0000256" key="3">
    <source>
        <dbReference type="ARBA" id="ARBA00022692"/>
    </source>
</evidence>
<evidence type="ECO:0000256" key="5">
    <source>
        <dbReference type="ARBA" id="ARBA00023136"/>
    </source>
</evidence>
<accession>G7VCG6</accession>
<feature type="transmembrane region" description="Helical" evidence="6">
    <location>
        <begin position="220"/>
        <end position="240"/>
    </location>
</feature>